<dbReference type="PANTHER" id="PTHR42844">
    <property type="entry name" value="DIHYDRONEOPTERIN ALDOLASE 1-RELATED"/>
    <property type="match status" value="1"/>
</dbReference>
<evidence type="ECO:0000256" key="4">
    <source>
        <dbReference type="ARBA" id="ARBA00013043"/>
    </source>
</evidence>
<keyword evidence="10" id="KW-1185">Reference proteome</keyword>
<dbReference type="InterPro" id="IPR043133">
    <property type="entry name" value="GTP-CH-I_C/QueF"/>
</dbReference>
<dbReference type="Pfam" id="PF02152">
    <property type="entry name" value="FolB"/>
    <property type="match status" value="1"/>
</dbReference>
<dbReference type="GO" id="GO:0004150">
    <property type="term" value="F:dihydroneopterin aldolase activity"/>
    <property type="evidence" value="ECO:0007669"/>
    <property type="project" value="UniProtKB-EC"/>
</dbReference>
<dbReference type="EMBL" id="KV751008">
    <property type="protein sequence ID" value="OCL02078.1"/>
    <property type="molecule type" value="Genomic_DNA"/>
</dbReference>
<dbReference type="SMART" id="SM00905">
    <property type="entry name" value="FolB"/>
    <property type="match status" value="1"/>
</dbReference>
<name>A0A8E2EP67_9PEZI</name>
<protein>
    <recommendedName>
        <fullName evidence="4">dihydroneopterin aldolase</fullName>
        <ecNumber evidence="4">4.1.2.25</ecNumber>
    </recommendedName>
    <alternativeName>
        <fullName evidence="7">7,8-dihydroneopterin aldolase</fullName>
    </alternativeName>
</protein>
<dbReference type="NCBIfam" id="TIGR00526">
    <property type="entry name" value="folB_dom"/>
    <property type="match status" value="1"/>
</dbReference>
<evidence type="ECO:0000259" key="8">
    <source>
        <dbReference type="SMART" id="SM00905"/>
    </source>
</evidence>
<evidence type="ECO:0000256" key="3">
    <source>
        <dbReference type="ARBA" id="ARBA00005708"/>
    </source>
</evidence>
<dbReference type="Gene3D" id="3.30.1130.10">
    <property type="match status" value="2"/>
</dbReference>
<comment type="similarity">
    <text evidence="3">Belongs to the DHNA family.</text>
</comment>
<evidence type="ECO:0000313" key="10">
    <source>
        <dbReference type="Proteomes" id="UP000250140"/>
    </source>
</evidence>
<gene>
    <name evidence="9" type="ORF">AOQ84DRAFT_305424</name>
</gene>
<evidence type="ECO:0000256" key="6">
    <source>
        <dbReference type="ARBA" id="ARBA00023239"/>
    </source>
</evidence>
<dbReference type="GO" id="GO:0005737">
    <property type="term" value="C:cytoplasm"/>
    <property type="evidence" value="ECO:0007669"/>
    <property type="project" value="TreeGrafter"/>
</dbReference>
<dbReference type="GO" id="GO:0046656">
    <property type="term" value="P:folic acid biosynthetic process"/>
    <property type="evidence" value="ECO:0007669"/>
    <property type="project" value="UniProtKB-KW"/>
</dbReference>
<dbReference type="SUPFAM" id="SSF55620">
    <property type="entry name" value="Tetrahydrobiopterin biosynthesis enzymes-like"/>
    <property type="match status" value="2"/>
</dbReference>
<proteinExistence type="inferred from homology"/>
<evidence type="ECO:0000256" key="7">
    <source>
        <dbReference type="ARBA" id="ARBA00032903"/>
    </source>
</evidence>
<dbReference type="AlphaFoldDB" id="A0A8E2EP67"/>
<dbReference type="EC" id="4.1.2.25" evidence="4"/>
<sequence length="263" mass="28763">MAEEKLLRQAIWRCRQIEVTDQISVSNLRVTANAGVDVWGRKKPQPALLTVTVSLPQPFSSAAEGDVVDSSTVHYGKLSKSVILSIEEAAPSWLSSMDLAHLIEGATSATASPASLMACEVDVFYPKGSMLGEGAGLTYSRAYGDGTISRVLYLKNVRVPCLIGVNSHERLMKQPIVADLWIDCLAKDQSDEYTRVEQLLTKAIEESSFETLESLATKVVSQLMDDFVRPFSPGANIRLRVTKPMAVPFADAPSIEIFRAFKP</sequence>
<dbReference type="PANTHER" id="PTHR42844:SF1">
    <property type="entry name" value="DIHYDRONEOPTERIN ALDOLASE 1-RELATED"/>
    <property type="match status" value="1"/>
</dbReference>
<comment type="catalytic activity">
    <reaction evidence="1">
        <text>7,8-dihydroneopterin = 6-hydroxymethyl-7,8-dihydropterin + glycolaldehyde</text>
        <dbReference type="Rhea" id="RHEA:10540"/>
        <dbReference type="ChEBI" id="CHEBI:17001"/>
        <dbReference type="ChEBI" id="CHEBI:17071"/>
        <dbReference type="ChEBI" id="CHEBI:44841"/>
        <dbReference type="EC" id="4.1.2.25"/>
    </reaction>
</comment>
<dbReference type="Proteomes" id="UP000250140">
    <property type="component" value="Unassembled WGS sequence"/>
</dbReference>
<evidence type="ECO:0000256" key="2">
    <source>
        <dbReference type="ARBA" id="ARBA00005013"/>
    </source>
</evidence>
<reference evidence="9 10" key="1">
    <citation type="journal article" date="2016" name="Nat. Commun.">
        <title>Ectomycorrhizal ecology is imprinted in the genome of the dominant symbiotic fungus Cenococcum geophilum.</title>
        <authorList>
            <consortium name="DOE Joint Genome Institute"/>
            <person name="Peter M."/>
            <person name="Kohler A."/>
            <person name="Ohm R.A."/>
            <person name="Kuo A."/>
            <person name="Krutzmann J."/>
            <person name="Morin E."/>
            <person name="Arend M."/>
            <person name="Barry K.W."/>
            <person name="Binder M."/>
            <person name="Choi C."/>
            <person name="Clum A."/>
            <person name="Copeland A."/>
            <person name="Grisel N."/>
            <person name="Haridas S."/>
            <person name="Kipfer T."/>
            <person name="LaButti K."/>
            <person name="Lindquist E."/>
            <person name="Lipzen A."/>
            <person name="Maire R."/>
            <person name="Meier B."/>
            <person name="Mihaltcheva S."/>
            <person name="Molinier V."/>
            <person name="Murat C."/>
            <person name="Poggeler S."/>
            <person name="Quandt C.A."/>
            <person name="Sperisen C."/>
            <person name="Tritt A."/>
            <person name="Tisserant E."/>
            <person name="Crous P.W."/>
            <person name="Henrissat B."/>
            <person name="Nehls U."/>
            <person name="Egli S."/>
            <person name="Spatafora J.W."/>
            <person name="Grigoriev I.V."/>
            <person name="Martin F.M."/>
        </authorList>
    </citation>
    <scope>NUCLEOTIDE SEQUENCE [LARGE SCALE GENOMIC DNA]</scope>
    <source>
        <strain evidence="9 10">CBS 207.34</strain>
    </source>
</reference>
<keyword evidence="5" id="KW-0289">Folate biosynthesis</keyword>
<dbReference type="OrthoDB" id="5425486at2759"/>
<organism evidence="9 10">
    <name type="scientific">Glonium stellatum</name>
    <dbReference type="NCBI Taxonomy" id="574774"/>
    <lineage>
        <taxon>Eukaryota</taxon>
        <taxon>Fungi</taxon>
        <taxon>Dikarya</taxon>
        <taxon>Ascomycota</taxon>
        <taxon>Pezizomycotina</taxon>
        <taxon>Dothideomycetes</taxon>
        <taxon>Pleosporomycetidae</taxon>
        <taxon>Gloniales</taxon>
        <taxon>Gloniaceae</taxon>
        <taxon>Glonium</taxon>
    </lineage>
</organism>
<accession>A0A8E2EP67</accession>
<comment type="pathway">
    <text evidence="2">Cofactor biosynthesis; tetrahydrofolate biosynthesis; 2-amino-4-hydroxy-6-hydroxymethyl-7,8-dihydropteridine diphosphate from 7,8-dihydroneopterin triphosphate: step 3/4.</text>
</comment>
<feature type="domain" description="Dihydroneopterin aldolase/epimerase" evidence="8">
    <location>
        <begin position="152"/>
        <end position="259"/>
    </location>
</feature>
<dbReference type="InterPro" id="IPR006156">
    <property type="entry name" value="Dihydroneopterin_aldolase"/>
</dbReference>
<dbReference type="InterPro" id="IPR006157">
    <property type="entry name" value="FolB_dom"/>
</dbReference>
<evidence type="ECO:0000256" key="5">
    <source>
        <dbReference type="ARBA" id="ARBA00022909"/>
    </source>
</evidence>
<evidence type="ECO:0000313" key="9">
    <source>
        <dbReference type="EMBL" id="OCL02078.1"/>
    </source>
</evidence>
<keyword evidence="6" id="KW-0456">Lyase</keyword>
<evidence type="ECO:0000256" key="1">
    <source>
        <dbReference type="ARBA" id="ARBA00001353"/>
    </source>
</evidence>